<name>A0A1G2KC26_9BACT</name>
<dbReference type="Proteomes" id="UP000178574">
    <property type="component" value="Unassembled WGS sequence"/>
</dbReference>
<evidence type="ECO:0000313" key="2">
    <source>
        <dbReference type="EMBL" id="OGZ96996.1"/>
    </source>
</evidence>
<dbReference type="EMBL" id="MHQD01000002">
    <property type="protein sequence ID" value="OGZ96996.1"/>
    <property type="molecule type" value="Genomic_DNA"/>
</dbReference>
<evidence type="ECO:0000256" key="1">
    <source>
        <dbReference type="SAM" id="Phobius"/>
    </source>
</evidence>
<evidence type="ECO:0000313" key="3">
    <source>
        <dbReference type="Proteomes" id="UP000178574"/>
    </source>
</evidence>
<comment type="caution">
    <text evidence="2">The sequence shown here is derived from an EMBL/GenBank/DDBJ whole genome shotgun (WGS) entry which is preliminary data.</text>
</comment>
<dbReference type="Pfam" id="PF07610">
    <property type="entry name" value="DUF1573"/>
    <property type="match status" value="1"/>
</dbReference>
<evidence type="ECO:0008006" key="4">
    <source>
        <dbReference type="Google" id="ProtNLM"/>
    </source>
</evidence>
<keyword evidence="1" id="KW-0472">Membrane</keyword>
<reference evidence="2 3" key="1">
    <citation type="journal article" date="2016" name="Nat. Commun.">
        <title>Thousands of microbial genomes shed light on interconnected biogeochemical processes in an aquifer system.</title>
        <authorList>
            <person name="Anantharaman K."/>
            <person name="Brown C.T."/>
            <person name="Hug L.A."/>
            <person name="Sharon I."/>
            <person name="Castelle C.J."/>
            <person name="Probst A.J."/>
            <person name="Thomas B.C."/>
            <person name="Singh A."/>
            <person name="Wilkins M.J."/>
            <person name="Karaoz U."/>
            <person name="Brodie E.L."/>
            <person name="Williams K.H."/>
            <person name="Hubbard S.S."/>
            <person name="Banfield J.F."/>
        </authorList>
    </citation>
    <scope>NUCLEOTIDE SEQUENCE [LARGE SCALE GENOMIC DNA]</scope>
</reference>
<dbReference type="AlphaFoldDB" id="A0A1G2KC26"/>
<sequence>MNKKNFVFLVVGIVVLGVIGWIAWPDDKNGVTAGDSADAVVQGALDSDEKAYDFGTISMAAGNVRHTFAIQNKGEGSVAISKVFTSCMCTEATFIRGDVRAGPFGMPGHGSVPSINESLAPGEKAEIEVVFDPAAHGPSGLGRVERVIFIEKAGERKPFELRFVATVTP</sequence>
<dbReference type="Gene3D" id="2.60.40.10">
    <property type="entry name" value="Immunoglobulins"/>
    <property type="match status" value="1"/>
</dbReference>
<keyword evidence="1" id="KW-1133">Transmembrane helix</keyword>
<protein>
    <recommendedName>
        <fullName evidence="4">DUF1573 domain-containing protein</fullName>
    </recommendedName>
</protein>
<dbReference type="InterPro" id="IPR011467">
    <property type="entry name" value="DUF1573"/>
</dbReference>
<feature type="transmembrane region" description="Helical" evidence="1">
    <location>
        <begin position="6"/>
        <end position="24"/>
    </location>
</feature>
<dbReference type="InterPro" id="IPR013783">
    <property type="entry name" value="Ig-like_fold"/>
</dbReference>
<proteinExistence type="predicted"/>
<organism evidence="2 3">
    <name type="scientific">Candidatus Sungbacteria bacterium RIFCSPHIGHO2_01_FULL_50_25</name>
    <dbReference type="NCBI Taxonomy" id="1802265"/>
    <lineage>
        <taxon>Bacteria</taxon>
        <taxon>Candidatus Sungiibacteriota</taxon>
    </lineage>
</organism>
<dbReference type="PANTHER" id="PTHR37833:SF1">
    <property type="entry name" value="SIGNAL PEPTIDE PROTEIN"/>
    <property type="match status" value="1"/>
</dbReference>
<accession>A0A1G2KC26</accession>
<gene>
    <name evidence="2" type="ORF">A2847_00750</name>
</gene>
<keyword evidence="1" id="KW-0812">Transmembrane</keyword>
<dbReference type="PANTHER" id="PTHR37833">
    <property type="entry name" value="LIPOPROTEIN-RELATED"/>
    <property type="match status" value="1"/>
</dbReference>